<feature type="transmembrane region" description="Helical" evidence="2">
    <location>
        <begin position="262"/>
        <end position="280"/>
    </location>
</feature>
<dbReference type="InterPro" id="IPR000620">
    <property type="entry name" value="EamA_dom"/>
</dbReference>
<evidence type="ECO:0000313" key="4">
    <source>
        <dbReference type="EMBL" id="ATW28675.1"/>
    </source>
</evidence>
<keyword evidence="2" id="KW-1133">Transmembrane helix</keyword>
<feature type="transmembrane region" description="Helical" evidence="2">
    <location>
        <begin position="316"/>
        <end position="340"/>
    </location>
</feature>
<dbReference type="EMBL" id="CP017634">
    <property type="protein sequence ID" value="ATW28675.1"/>
    <property type="molecule type" value="Genomic_DNA"/>
</dbReference>
<protein>
    <recommendedName>
        <fullName evidence="3">EamA domain-containing protein</fullName>
    </recommendedName>
</protein>
<organism evidence="4 5">
    <name type="scientific">Formimonas warabiya</name>
    <dbReference type="NCBI Taxonomy" id="1761012"/>
    <lineage>
        <taxon>Bacteria</taxon>
        <taxon>Bacillati</taxon>
        <taxon>Bacillota</taxon>
        <taxon>Clostridia</taxon>
        <taxon>Eubacteriales</taxon>
        <taxon>Peptococcaceae</taxon>
        <taxon>Candidatus Formimonas</taxon>
    </lineage>
</organism>
<dbReference type="Proteomes" id="UP000323521">
    <property type="component" value="Chromosome"/>
</dbReference>
<keyword evidence="5" id="KW-1185">Reference proteome</keyword>
<sequence length="350" mass="37218">METSLQAQQALVNHQLRYAKKGLYLGIISGAAWGLDGVLLTIAGYLAPFWIKGYSLATVIVACLASAAMHDLFAGGWVAIYNIVTGRWVEYARSLRTKPGKIILLGALFGGPIGMGSYLIALNLAGATYAISISAIYPAVGAILGVIFLKEKINFRVWVGIIACMAGAYVVSYTPPQGGLEDFPYFYLGIFFSFLPVVGWALEGVIATFGMDLIDSDVALGLREIFSGFTLLILVVPLAGLIVGAGLAGWDIFAGAFKAGVPMMWVAVAGLAGGLSYVAWYKSLNMTGVGRAMAFNVTYPLWSILFGIVFSKCGLYSYSITVQGVIGACIITFGTLLVVANPKELLKLRN</sequence>
<feature type="transmembrane region" description="Helical" evidence="2">
    <location>
        <begin position="23"/>
        <end position="47"/>
    </location>
</feature>
<feature type="transmembrane region" description="Helical" evidence="2">
    <location>
        <begin position="226"/>
        <end position="250"/>
    </location>
</feature>
<accession>A0A3G1L2I2</accession>
<feature type="transmembrane region" description="Helical" evidence="2">
    <location>
        <begin position="53"/>
        <end position="81"/>
    </location>
</feature>
<evidence type="ECO:0000256" key="2">
    <source>
        <dbReference type="SAM" id="Phobius"/>
    </source>
</evidence>
<dbReference type="InterPro" id="IPR037185">
    <property type="entry name" value="EmrE-like"/>
</dbReference>
<gene>
    <name evidence="4" type="ORF">DCMF_16670</name>
</gene>
<reference evidence="4 5" key="1">
    <citation type="submission" date="2016-10" db="EMBL/GenBank/DDBJ databases">
        <title>Complete Genome Sequence of Peptococcaceae strain DCMF.</title>
        <authorList>
            <person name="Edwards R.J."/>
            <person name="Holland S.I."/>
            <person name="Deshpande N.P."/>
            <person name="Wong Y.K."/>
            <person name="Ertan H."/>
            <person name="Manefield M."/>
            <person name="Russell T.L."/>
            <person name="Lee M.J."/>
        </authorList>
    </citation>
    <scope>NUCLEOTIDE SEQUENCE [LARGE SCALE GENOMIC DNA]</scope>
    <source>
        <strain evidence="4 5">DCMF</strain>
    </source>
</reference>
<proteinExistence type="inferred from homology"/>
<feature type="transmembrane region" description="Helical" evidence="2">
    <location>
        <begin position="292"/>
        <end position="310"/>
    </location>
</feature>
<evidence type="ECO:0000256" key="1">
    <source>
        <dbReference type="ARBA" id="ARBA00007362"/>
    </source>
</evidence>
<evidence type="ECO:0000259" key="3">
    <source>
        <dbReference type="Pfam" id="PF00892"/>
    </source>
</evidence>
<feature type="transmembrane region" description="Helical" evidence="2">
    <location>
        <begin position="155"/>
        <end position="173"/>
    </location>
</feature>
<dbReference type="OrthoDB" id="5604143at2"/>
<comment type="similarity">
    <text evidence="1">Belongs to the EamA transporter family.</text>
</comment>
<feature type="transmembrane region" description="Helical" evidence="2">
    <location>
        <begin position="185"/>
        <end position="214"/>
    </location>
</feature>
<feature type="domain" description="EamA" evidence="3">
    <location>
        <begin position="21"/>
        <end position="172"/>
    </location>
</feature>
<feature type="domain" description="EamA" evidence="3">
    <location>
        <begin position="188"/>
        <end position="339"/>
    </location>
</feature>
<dbReference type="PANTHER" id="PTHR22911:SF137">
    <property type="entry name" value="SOLUTE CARRIER FAMILY 35 MEMBER G2-RELATED"/>
    <property type="match status" value="1"/>
</dbReference>
<keyword evidence="2" id="KW-0812">Transmembrane</keyword>
<name>A0A3G1L2I2_FORW1</name>
<dbReference type="AlphaFoldDB" id="A0A3G1L2I2"/>
<evidence type="ECO:0000313" key="5">
    <source>
        <dbReference type="Proteomes" id="UP000323521"/>
    </source>
</evidence>
<dbReference type="Pfam" id="PF00892">
    <property type="entry name" value="EamA"/>
    <property type="match status" value="2"/>
</dbReference>
<feature type="transmembrane region" description="Helical" evidence="2">
    <location>
        <begin position="127"/>
        <end position="148"/>
    </location>
</feature>
<dbReference type="GO" id="GO:0016020">
    <property type="term" value="C:membrane"/>
    <property type="evidence" value="ECO:0007669"/>
    <property type="project" value="InterPro"/>
</dbReference>
<dbReference type="PANTHER" id="PTHR22911">
    <property type="entry name" value="ACYL-MALONYL CONDENSING ENZYME-RELATED"/>
    <property type="match status" value="1"/>
</dbReference>
<keyword evidence="2" id="KW-0472">Membrane</keyword>
<dbReference type="KEGG" id="fwa:DCMF_16670"/>
<dbReference type="SUPFAM" id="SSF103481">
    <property type="entry name" value="Multidrug resistance efflux transporter EmrE"/>
    <property type="match status" value="2"/>
</dbReference>
<feature type="transmembrane region" description="Helical" evidence="2">
    <location>
        <begin position="102"/>
        <end position="121"/>
    </location>
</feature>